<evidence type="ECO:0000256" key="3">
    <source>
        <dbReference type="ARBA" id="ARBA00023082"/>
    </source>
</evidence>
<keyword evidence="2" id="KW-0805">Transcription regulation</keyword>
<dbReference type="Pfam" id="PF08281">
    <property type="entry name" value="Sigma70_r4_2"/>
    <property type="match status" value="1"/>
</dbReference>
<evidence type="ECO:0000259" key="6">
    <source>
        <dbReference type="Pfam" id="PF04542"/>
    </source>
</evidence>
<sequence>MRRVSADSLSAALDATSADLLAYFERRVLVREDAADLLAEVMLQAWRRVDSLPQAPERRRMWLFTIAAHVLANQRRSSRRRAALADRIRQHLTEVNEPDHAEALTVQAAVRDLAVAHRELIMLVHWDGLSLAEAAELLGLNPSTARSRYSAAREALRVSLIEIADSARTG</sequence>
<dbReference type="AlphaFoldDB" id="A0A8I0K0C8"/>
<dbReference type="InterPro" id="IPR013324">
    <property type="entry name" value="RNA_pol_sigma_r3/r4-like"/>
</dbReference>
<dbReference type="NCBIfam" id="TIGR02937">
    <property type="entry name" value="sigma70-ECF"/>
    <property type="match status" value="1"/>
</dbReference>
<dbReference type="Gene3D" id="1.10.10.10">
    <property type="entry name" value="Winged helix-like DNA-binding domain superfamily/Winged helix DNA-binding domain"/>
    <property type="match status" value="1"/>
</dbReference>
<dbReference type="Proteomes" id="UP000620591">
    <property type="component" value="Unassembled WGS sequence"/>
</dbReference>
<dbReference type="InterPro" id="IPR007627">
    <property type="entry name" value="RNA_pol_sigma70_r2"/>
</dbReference>
<evidence type="ECO:0000256" key="1">
    <source>
        <dbReference type="ARBA" id="ARBA00010641"/>
    </source>
</evidence>
<comment type="caution">
    <text evidence="8">The sequence shown here is derived from an EMBL/GenBank/DDBJ whole genome shotgun (WGS) entry which is preliminary data.</text>
</comment>
<feature type="domain" description="RNA polymerase sigma-70 region 2" evidence="6">
    <location>
        <begin position="21"/>
        <end position="81"/>
    </location>
</feature>
<dbReference type="SUPFAM" id="SSF88946">
    <property type="entry name" value="Sigma2 domain of RNA polymerase sigma factors"/>
    <property type="match status" value="1"/>
</dbReference>
<dbReference type="GO" id="GO:0003677">
    <property type="term" value="F:DNA binding"/>
    <property type="evidence" value="ECO:0007669"/>
    <property type="project" value="UniProtKB-KW"/>
</dbReference>
<dbReference type="InterPro" id="IPR013249">
    <property type="entry name" value="RNA_pol_sigma70_r4_t2"/>
</dbReference>
<dbReference type="EMBL" id="JACTVM010000003">
    <property type="protein sequence ID" value="MBC9226897.1"/>
    <property type="molecule type" value="Genomic_DNA"/>
</dbReference>
<reference evidence="8" key="1">
    <citation type="submission" date="2020-09" db="EMBL/GenBank/DDBJ databases">
        <title>Novel species in genus Aeromicrobium.</title>
        <authorList>
            <person name="Zhang G."/>
        </authorList>
    </citation>
    <scope>NUCLEOTIDE SEQUENCE</scope>
    <source>
        <strain evidence="8">Zg-636</strain>
    </source>
</reference>
<dbReference type="SUPFAM" id="SSF88659">
    <property type="entry name" value="Sigma3 and sigma4 domains of RNA polymerase sigma factors"/>
    <property type="match status" value="1"/>
</dbReference>
<dbReference type="InterPro" id="IPR039425">
    <property type="entry name" value="RNA_pol_sigma-70-like"/>
</dbReference>
<dbReference type="InterPro" id="IPR014284">
    <property type="entry name" value="RNA_pol_sigma-70_dom"/>
</dbReference>
<evidence type="ECO:0000256" key="2">
    <source>
        <dbReference type="ARBA" id="ARBA00023015"/>
    </source>
</evidence>
<dbReference type="GO" id="GO:0016987">
    <property type="term" value="F:sigma factor activity"/>
    <property type="evidence" value="ECO:0007669"/>
    <property type="project" value="UniProtKB-KW"/>
</dbReference>
<evidence type="ECO:0000256" key="4">
    <source>
        <dbReference type="ARBA" id="ARBA00023125"/>
    </source>
</evidence>
<evidence type="ECO:0000313" key="8">
    <source>
        <dbReference type="EMBL" id="MBC9226897.1"/>
    </source>
</evidence>
<dbReference type="PANTHER" id="PTHR43133">
    <property type="entry name" value="RNA POLYMERASE ECF-TYPE SIGMA FACTO"/>
    <property type="match status" value="1"/>
</dbReference>
<dbReference type="GO" id="GO:0006352">
    <property type="term" value="P:DNA-templated transcription initiation"/>
    <property type="evidence" value="ECO:0007669"/>
    <property type="project" value="InterPro"/>
</dbReference>
<dbReference type="InterPro" id="IPR036388">
    <property type="entry name" value="WH-like_DNA-bd_sf"/>
</dbReference>
<dbReference type="Pfam" id="PF04542">
    <property type="entry name" value="Sigma70_r2"/>
    <property type="match status" value="1"/>
</dbReference>
<organism evidence="8 9">
    <name type="scientific">Aeromicrobium senzhongii</name>
    <dbReference type="NCBI Taxonomy" id="2663859"/>
    <lineage>
        <taxon>Bacteria</taxon>
        <taxon>Bacillati</taxon>
        <taxon>Actinomycetota</taxon>
        <taxon>Actinomycetes</taxon>
        <taxon>Propionibacteriales</taxon>
        <taxon>Nocardioidaceae</taxon>
        <taxon>Aeromicrobium</taxon>
    </lineage>
</organism>
<dbReference type="PANTHER" id="PTHR43133:SF52">
    <property type="entry name" value="ECF RNA POLYMERASE SIGMA FACTOR SIGL"/>
    <property type="match status" value="1"/>
</dbReference>
<proteinExistence type="inferred from homology"/>
<evidence type="ECO:0000256" key="5">
    <source>
        <dbReference type="ARBA" id="ARBA00023163"/>
    </source>
</evidence>
<keyword evidence="3" id="KW-0731">Sigma factor</keyword>
<keyword evidence="4" id="KW-0238">DNA-binding</keyword>
<protein>
    <submittedName>
        <fullName evidence="8">RNA polymerase sigma factor</fullName>
    </submittedName>
</protein>
<evidence type="ECO:0000259" key="7">
    <source>
        <dbReference type="Pfam" id="PF08281"/>
    </source>
</evidence>
<evidence type="ECO:0000313" key="9">
    <source>
        <dbReference type="Proteomes" id="UP000620591"/>
    </source>
</evidence>
<name>A0A8I0K0C8_9ACTN</name>
<comment type="similarity">
    <text evidence="1">Belongs to the sigma-70 factor family. ECF subfamily.</text>
</comment>
<accession>A0A8I0K0C8</accession>
<keyword evidence="5" id="KW-0804">Transcription</keyword>
<dbReference type="InterPro" id="IPR013325">
    <property type="entry name" value="RNA_pol_sigma_r2"/>
</dbReference>
<feature type="domain" description="RNA polymerase sigma factor 70 region 4 type 2" evidence="7">
    <location>
        <begin position="106"/>
        <end position="156"/>
    </location>
</feature>
<dbReference type="Gene3D" id="1.10.1740.10">
    <property type="match status" value="1"/>
</dbReference>
<gene>
    <name evidence="8" type="ORF">IBG24_11255</name>
</gene>